<evidence type="ECO:0000256" key="3">
    <source>
        <dbReference type="ARBA" id="ARBA00012007"/>
    </source>
</evidence>
<dbReference type="Gene3D" id="1.10.10.970">
    <property type="entry name" value="RNA 2'-phosphotransferase, Tpt1/KptA family, N-terminal domain"/>
    <property type="match status" value="1"/>
</dbReference>
<comment type="caution">
    <text evidence="8">The sequence shown here is derived from an EMBL/GenBank/DDBJ whole genome shotgun (WGS) entry which is preliminary data.</text>
</comment>
<dbReference type="InterPro" id="IPR042080">
    <property type="entry name" value="RNA_2'-PTrans_N"/>
</dbReference>
<protein>
    <recommendedName>
        <fullName evidence="3">2'-phosphotransferase</fullName>
        <ecNumber evidence="3">2.7.1.160</ecNumber>
    </recommendedName>
</protein>
<dbReference type="Proteomes" id="UP000815325">
    <property type="component" value="Unassembled WGS sequence"/>
</dbReference>
<evidence type="ECO:0000256" key="5">
    <source>
        <dbReference type="ARBA" id="ARBA00023027"/>
    </source>
</evidence>
<comment type="function">
    <text evidence="1">Catalyzes the last step of tRNA splicing, the transfer of the splice junction 2'-phosphate from ligated tRNA to NAD to produce ADP-ribose 1''-2'' cyclic phosphate.</text>
</comment>
<dbReference type="Gene3D" id="3.20.170.30">
    <property type="match status" value="1"/>
</dbReference>
<keyword evidence="4" id="KW-0808">Transferase</keyword>
<keyword evidence="9" id="KW-1185">Reference proteome</keyword>
<dbReference type="PANTHER" id="PTHR12684:SF2">
    <property type="entry name" value="TRNA 2'-PHOSPHOTRANSFERASE 1"/>
    <property type="match status" value="1"/>
</dbReference>
<name>A0ABQ7GUK5_DUNSA</name>
<comment type="catalytic activity">
    <reaction evidence="6">
        <text>2'-phospho-[ligated tRNA] + NAD(+) = mature tRNA + ADP-alpha-D-ribose 1'',2''-cyclic phosphate + nicotinamide</text>
        <dbReference type="Rhea" id="RHEA:23324"/>
        <dbReference type="Rhea" id="RHEA-COMP:11106"/>
        <dbReference type="Rhea" id="RHEA-COMP:11107"/>
        <dbReference type="ChEBI" id="CHEBI:17154"/>
        <dbReference type="ChEBI" id="CHEBI:57540"/>
        <dbReference type="ChEBI" id="CHEBI:76596"/>
        <dbReference type="ChEBI" id="CHEBI:82883"/>
        <dbReference type="ChEBI" id="CHEBI:85027"/>
        <dbReference type="EC" id="2.7.1.160"/>
    </reaction>
</comment>
<comment type="similarity">
    <text evidence="2">Belongs to the KptA/TPT1 family.</text>
</comment>
<accession>A0ABQ7GUK5</accession>
<dbReference type="PANTHER" id="PTHR12684">
    <property type="entry name" value="PUTATIVE PHOSPHOTRANSFERASE"/>
    <property type="match status" value="1"/>
</dbReference>
<sequence>MQVIQNFTRMTKRKRGMETGASNNMDVQLSKAMSRMLRHAPPKGSLDNQGWMELPVLLRHLKQGATEEQVRRIVNENDKKRFVLDDSAAVPRIRAAQGHSIQLSDPILEPVTDATSIPLAVHVTSQDGWSAIQTSGELRPMSRTHIHFATQPNHMRANKWAQVYLKLKLQEAMDSGYKFFLSSNQVLLCEGTLPVRFIESVDVQSLPQDWARERRSRDNSQDRKDQNREEPRSSVCPPQTNG</sequence>
<dbReference type="SUPFAM" id="SSF56399">
    <property type="entry name" value="ADP-ribosylation"/>
    <property type="match status" value="1"/>
</dbReference>
<dbReference type="InterPro" id="IPR002745">
    <property type="entry name" value="Ptrans_KptA/Tpt1"/>
</dbReference>
<evidence type="ECO:0000256" key="4">
    <source>
        <dbReference type="ARBA" id="ARBA00022679"/>
    </source>
</evidence>
<evidence type="ECO:0000256" key="7">
    <source>
        <dbReference type="SAM" id="MobiDB-lite"/>
    </source>
</evidence>
<evidence type="ECO:0000256" key="6">
    <source>
        <dbReference type="ARBA" id="ARBA00047949"/>
    </source>
</evidence>
<dbReference type="Pfam" id="PF01885">
    <property type="entry name" value="PTS_2-RNA"/>
    <property type="match status" value="1"/>
</dbReference>
<evidence type="ECO:0000313" key="9">
    <source>
        <dbReference type="Proteomes" id="UP000815325"/>
    </source>
</evidence>
<dbReference type="EMBL" id="MU069584">
    <property type="protein sequence ID" value="KAF5838297.1"/>
    <property type="molecule type" value="Genomic_DNA"/>
</dbReference>
<proteinExistence type="inferred from homology"/>
<feature type="compositionally biased region" description="Basic and acidic residues" evidence="7">
    <location>
        <begin position="210"/>
        <end position="232"/>
    </location>
</feature>
<dbReference type="EC" id="2.7.1.160" evidence="3"/>
<gene>
    <name evidence="8" type="ORF">DUNSADRAFT_3093</name>
</gene>
<feature type="region of interest" description="Disordered" evidence="7">
    <location>
        <begin position="208"/>
        <end position="242"/>
    </location>
</feature>
<evidence type="ECO:0000256" key="1">
    <source>
        <dbReference type="ARBA" id="ARBA00003343"/>
    </source>
</evidence>
<evidence type="ECO:0000313" key="8">
    <source>
        <dbReference type="EMBL" id="KAF5838297.1"/>
    </source>
</evidence>
<evidence type="ECO:0000256" key="2">
    <source>
        <dbReference type="ARBA" id="ARBA00009836"/>
    </source>
</evidence>
<dbReference type="InterPro" id="IPR042081">
    <property type="entry name" value="RNA_2'-PTrans_C"/>
</dbReference>
<keyword evidence="5" id="KW-0520">NAD</keyword>
<reference evidence="8" key="1">
    <citation type="submission" date="2017-08" db="EMBL/GenBank/DDBJ databases">
        <authorList>
            <person name="Polle J.E."/>
            <person name="Barry K."/>
            <person name="Cushman J."/>
            <person name="Schmutz J."/>
            <person name="Tran D."/>
            <person name="Hathwaick L.T."/>
            <person name="Yim W.C."/>
            <person name="Jenkins J."/>
            <person name="Mckie-Krisberg Z.M."/>
            <person name="Prochnik S."/>
            <person name="Lindquist E."/>
            <person name="Dockter R.B."/>
            <person name="Adam C."/>
            <person name="Molina H."/>
            <person name="Bunkerborg J."/>
            <person name="Jin E."/>
            <person name="Buchheim M."/>
            <person name="Magnuson J."/>
        </authorList>
    </citation>
    <scope>NUCLEOTIDE SEQUENCE</scope>
    <source>
        <strain evidence="8">CCAP 19/18</strain>
    </source>
</reference>
<organism evidence="8 9">
    <name type="scientific">Dunaliella salina</name>
    <name type="common">Green alga</name>
    <name type="synonym">Protococcus salinus</name>
    <dbReference type="NCBI Taxonomy" id="3046"/>
    <lineage>
        <taxon>Eukaryota</taxon>
        <taxon>Viridiplantae</taxon>
        <taxon>Chlorophyta</taxon>
        <taxon>core chlorophytes</taxon>
        <taxon>Chlorophyceae</taxon>
        <taxon>CS clade</taxon>
        <taxon>Chlamydomonadales</taxon>
        <taxon>Dunaliellaceae</taxon>
        <taxon>Dunaliella</taxon>
    </lineage>
</organism>